<feature type="region of interest" description="Disordered" evidence="2">
    <location>
        <begin position="1187"/>
        <end position="1206"/>
    </location>
</feature>
<comment type="caution">
    <text evidence="3">The sequence shown here is derived from an EMBL/GenBank/DDBJ whole genome shotgun (WGS) entry which is preliminary data.</text>
</comment>
<feature type="coiled-coil region" evidence="1">
    <location>
        <begin position="442"/>
        <end position="487"/>
    </location>
</feature>
<keyword evidence="1" id="KW-0175">Coiled coil</keyword>
<feature type="coiled-coil region" evidence="1">
    <location>
        <begin position="296"/>
        <end position="330"/>
    </location>
</feature>
<evidence type="ECO:0000313" key="4">
    <source>
        <dbReference type="Proteomes" id="UP001178507"/>
    </source>
</evidence>
<reference evidence="3" key="1">
    <citation type="submission" date="2023-08" db="EMBL/GenBank/DDBJ databases">
        <authorList>
            <person name="Chen Y."/>
            <person name="Shah S."/>
            <person name="Dougan E. K."/>
            <person name="Thang M."/>
            <person name="Chan C."/>
        </authorList>
    </citation>
    <scope>NUCLEOTIDE SEQUENCE</scope>
</reference>
<evidence type="ECO:0000256" key="2">
    <source>
        <dbReference type="SAM" id="MobiDB-lite"/>
    </source>
</evidence>
<dbReference type="PANTHER" id="PTHR23159">
    <property type="entry name" value="CENTROSOMAL PROTEIN 2"/>
    <property type="match status" value="1"/>
</dbReference>
<evidence type="ECO:0000256" key="1">
    <source>
        <dbReference type="SAM" id="Coils"/>
    </source>
</evidence>
<gene>
    <name evidence="3" type="ORF">EVOR1521_LOCUS29592</name>
</gene>
<feature type="coiled-coil region" evidence="1">
    <location>
        <begin position="128"/>
        <end position="155"/>
    </location>
</feature>
<feature type="region of interest" description="Disordered" evidence="2">
    <location>
        <begin position="1139"/>
        <end position="1179"/>
    </location>
</feature>
<proteinExistence type="predicted"/>
<feature type="coiled-coil region" evidence="1">
    <location>
        <begin position="516"/>
        <end position="559"/>
    </location>
</feature>
<dbReference type="EMBL" id="CAUJNA010003703">
    <property type="protein sequence ID" value="CAJ1408058.1"/>
    <property type="molecule type" value="Genomic_DNA"/>
</dbReference>
<name>A0AA36JN66_9DINO</name>
<sequence length="1296" mass="149110">MALLGLSSEDALGPAGVRFELRTVRRSASASAIRKTGFSGSDTWNAGKSTLFRSFENREARQEIAQEPLAVTLSPELELRAQQRQRNFGTLSSSWLVKNCFSAWRSHVRVQLQAARAHQDQEAQLRMVLELQALLSKKEEDIQHLAREMEINERHSFERLSLARSLAQEAALRGRAFWAWRLLAARWSLQRRVEALEAQLSKAADVEADLLQQLEESASEHQRLEAELRASQLRQRVTAEELAALQRQAEEDAEAARRAMLKEIERRLQATNSYVKAPLQRQMKALYWDHWTRALTNRHSQKLQESERLRRELEEALRDAQHSLRRSESEWRQKHQQAEGQWSIKLSTSQEERDRLEEQWRHRLDQLRVDMEEECSRRMRKLETDWQSRLDQTEAQWRKRLTAREEELEAKLRAAMEKWELDRGKLQDTHGKELRSSKDVFELQLQRVHKDHEEQKKLQEEESVLELKKRELMLEEMQRHRLEAQQRLQLSAMSALCGKSNKGLLSTGFRAWDMFRNQAKQEKADNEKELALRRKEDELHALQNEHEALHRKLQAHEGNFALHTQQCRYEACDRADRLLGGDGISPLEALRLSQVLSAWLLVATALHWARARELQAGQADQLRLQLEQLRLENQNSSRAQLLRARELRQYHALLSRLLRAWLHVSLRGRMEAQSETAERLASNLRSRQDLLLQRSSDAFGRNLARHLKWSSFQNWHSRLEAKHLLHGCKGAYQAQMEKLAIQMLRRGDEAAPVSMLVAWSRLARQLRFERAAQQLLSKVDFLQRSSLNRRDALLVRTFDQNLRQVARRALTAWWQEAKALRLEKQRQQFTLELRRRGERGSSCGSRLAAKFWTMKMRLLLFASFMAWRFRLARESSVQLRKALADTEAAHFAIASRSLLLSDAFRRWRRWAAGLSYERSVHQFHELVSRAQGPGRVVAVVSSIEEKRRRLLCVEAFLRWAGVLRWKQAPSPPPMSPRVMSRPASPPQVLRPSWTVLATSSPSVVRAAACPHCGNVYLADSVFCRRCGRKRDLVSLDIMRPVSATVPAPPPPPRSMAFASSPTSVTSIHAEEPISAPPSPVATSCRAMSPEVFPLQPNDVRAEYFLRAEPRMDRAEPMTAGAQAQLEEARNSQACQVMQAPPLPGGNAVRQQSTSPPPRRRMENISPDHSPIRLGRKPNGWLSEERLGQARQREAVSQPKPGDLGPAADPFQRLKPQEGLITLGSEGGPVRNHPLEVAVQHDHLPIVHLFNMHRENPQTPDRGVTLPTRLEFPLRLELKANEDGLLGQRTVQRSPPT</sequence>
<accession>A0AA36JN66</accession>
<dbReference type="PANTHER" id="PTHR23159:SF31">
    <property type="entry name" value="CENTROSOME-ASSOCIATED PROTEIN CEP250 ISOFORM X1"/>
    <property type="match status" value="1"/>
</dbReference>
<evidence type="ECO:0000313" key="3">
    <source>
        <dbReference type="EMBL" id="CAJ1408058.1"/>
    </source>
</evidence>
<protein>
    <submittedName>
        <fullName evidence="3">Uncharacterized protein</fullName>
    </submittedName>
</protein>
<dbReference type="Proteomes" id="UP001178507">
    <property type="component" value="Unassembled WGS sequence"/>
</dbReference>
<feature type="coiled-coil region" evidence="1">
    <location>
        <begin position="612"/>
        <end position="639"/>
    </location>
</feature>
<feature type="coiled-coil region" evidence="1">
    <location>
        <begin position="193"/>
        <end position="262"/>
    </location>
</feature>
<organism evidence="3 4">
    <name type="scientific">Effrenium voratum</name>
    <dbReference type="NCBI Taxonomy" id="2562239"/>
    <lineage>
        <taxon>Eukaryota</taxon>
        <taxon>Sar</taxon>
        <taxon>Alveolata</taxon>
        <taxon>Dinophyceae</taxon>
        <taxon>Suessiales</taxon>
        <taxon>Symbiodiniaceae</taxon>
        <taxon>Effrenium</taxon>
    </lineage>
</organism>
<keyword evidence="4" id="KW-1185">Reference proteome</keyword>